<keyword evidence="7 14" id="KW-1133">Transmembrane helix</keyword>
<dbReference type="PROSITE" id="PS50283">
    <property type="entry name" value="NA_SOLUT_SYMP_3"/>
    <property type="match status" value="1"/>
</dbReference>
<dbReference type="AlphaFoldDB" id="E6LZ59"/>
<keyword evidence="14" id="KW-0029">Amino-acid transport</keyword>
<keyword evidence="3 14" id="KW-0813">Transport</keyword>
<proteinExistence type="inferred from homology"/>
<dbReference type="HOGENOM" id="CLU_018808_15_2_11"/>
<evidence type="ECO:0000256" key="2">
    <source>
        <dbReference type="ARBA" id="ARBA00006434"/>
    </source>
</evidence>
<evidence type="ECO:0000313" key="16">
    <source>
        <dbReference type="Proteomes" id="UP000005573"/>
    </source>
</evidence>
<dbReference type="EMBL" id="AEPY01000009">
    <property type="protein sequence ID" value="EFU79915.1"/>
    <property type="molecule type" value="Genomic_DNA"/>
</dbReference>
<feature type="transmembrane region" description="Helical" evidence="14">
    <location>
        <begin position="214"/>
        <end position="235"/>
    </location>
</feature>
<dbReference type="CDD" id="cd11475">
    <property type="entry name" value="SLC5sbd_PutP"/>
    <property type="match status" value="1"/>
</dbReference>
<keyword evidence="6 14" id="KW-0769">Symport</keyword>
<evidence type="ECO:0000313" key="15">
    <source>
        <dbReference type="EMBL" id="EFU79915.1"/>
    </source>
</evidence>
<dbReference type="PROSITE" id="PS00456">
    <property type="entry name" value="NA_SOLUT_SYMP_1"/>
    <property type="match status" value="1"/>
</dbReference>
<dbReference type="GO" id="GO:0005298">
    <property type="term" value="F:proline:sodium symporter activity"/>
    <property type="evidence" value="ECO:0007669"/>
    <property type="project" value="UniProtKB-UniRule"/>
</dbReference>
<feature type="transmembrane region" description="Helical" evidence="14">
    <location>
        <begin position="330"/>
        <end position="352"/>
    </location>
</feature>
<dbReference type="InterPro" id="IPR011851">
    <property type="entry name" value="Na/Pro_symporter"/>
</dbReference>
<dbReference type="InterPro" id="IPR001734">
    <property type="entry name" value="Na/solute_symporter"/>
</dbReference>
<dbReference type="InterPro" id="IPR018212">
    <property type="entry name" value="Na/solute_symporter_CS"/>
</dbReference>
<feature type="transmembrane region" description="Helical" evidence="14">
    <location>
        <begin position="57"/>
        <end position="76"/>
    </location>
</feature>
<feature type="transmembrane region" description="Helical" evidence="14">
    <location>
        <begin position="487"/>
        <end position="506"/>
    </location>
</feature>
<dbReference type="Gene3D" id="1.20.1730.10">
    <property type="entry name" value="Sodium/glucose cotransporter"/>
    <property type="match status" value="1"/>
</dbReference>
<keyword evidence="10 14" id="KW-0472">Membrane</keyword>
<evidence type="ECO:0000256" key="4">
    <source>
        <dbReference type="ARBA" id="ARBA00022475"/>
    </source>
</evidence>
<keyword evidence="4 14" id="KW-1003">Cell membrane</keyword>
<sequence length="585" mass="62683">MYQDAVTFLKYKDLSTMMTLSKHCARVVAGLIISERFNMYITTVVPAGAAGTTANPAGIAIAMIIYFVAMILIGVYGYTRSKSLDDYMLGGRDLPPFVAALSAGAADMSGWLMMGLPGAMYLSGIFNGWIAIGLTVGAWINWLVTAPRLRAYTEVAGDSITVPSFFSNRTHDTSKIIRYVAGIIIVVFFTLYVSSGMVAGGTFFHSTFGWDYHVGMVFVAGIVILYTLVGGFLAVSWTDMVQGLIMMVALVAVPIMGLFVIGGFGGVAAGLSITGDNSLLNPLGTGLDAVGWMDWISNVAWGLGYFGMPHIIVRFMALRSPRQATPARRFWLGWMVFCLLGTGMTAIIGRAMSEQGIIPDLMPKDGVEGNPQETVFLVMGTKLFPAVLAGFMLAAILAAIMSTVSSQLLVTSSAMVEDIYHGATKKELSDYKGVLLGRITVLLVSIVAALLAIDPTNSVLGLVSFAWAGFGAAFGPIVILSLYWKKLTWQGAASGMVAGAGVAVLWNKAFNNGDASWVVYTHLYEIVPGFLACLLVAWLISQATWRDDPQILEEFERAVAIAKGRPDPKGLLVTFEEKGTESVAE</sequence>
<protein>
    <recommendedName>
        <fullName evidence="14">Sodium/proline symporter</fullName>
    </recommendedName>
    <alternativeName>
        <fullName evidence="14">Proline permease</fullName>
    </alternativeName>
</protein>
<dbReference type="InterPro" id="IPR038377">
    <property type="entry name" value="Na/Glc_symporter_sf"/>
</dbReference>
<feature type="transmembrane region" description="Helical" evidence="14">
    <location>
        <begin position="247"/>
        <end position="275"/>
    </location>
</feature>
<dbReference type="NCBIfam" id="TIGR02121">
    <property type="entry name" value="Na_Pro_sym"/>
    <property type="match status" value="1"/>
</dbReference>
<dbReference type="Proteomes" id="UP000005573">
    <property type="component" value="Unassembled WGS sequence"/>
</dbReference>
<feature type="transmembrane region" description="Helical" evidence="14">
    <location>
        <begin position="383"/>
        <end position="404"/>
    </location>
</feature>
<feature type="transmembrane region" description="Helical" evidence="14">
    <location>
        <begin position="459"/>
        <end position="480"/>
    </location>
</feature>
<evidence type="ECO:0000256" key="10">
    <source>
        <dbReference type="ARBA" id="ARBA00023136"/>
    </source>
</evidence>
<dbReference type="NCBIfam" id="TIGR00813">
    <property type="entry name" value="sss"/>
    <property type="match status" value="1"/>
</dbReference>
<evidence type="ECO:0000256" key="13">
    <source>
        <dbReference type="RuleBase" id="RU362091"/>
    </source>
</evidence>
<comment type="similarity">
    <text evidence="2 13">Belongs to the sodium:solute symporter (SSF) (TC 2.A.21) family.</text>
</comment>
<dbReference type="GO" id="GO:0005886">
    <property type="term" value="C:plasma membrane"/>
    <property type="evidence" value="ECO:0007669"/>
    <property type="project" value="UniProtKB-SubCell"/>
</dbReference>
<evidence type="ECO:0000256" key="6">
    <source>
        <dbReference type="ARBA" id="ARBA00022847"/>
    </source>
</evidence>
<feature type="transmembrane region" description="Helical" evidence="14">
    <location>
        <begin position="295"/>
        <end position="318"/>
    </location>
</feature>
<evidence type="ECO:0000256" key="14">
    <source>
        <dbReference type="RuleBase" id="RU366012"/>
    </source>
</evidence>
<gene>
    <name evidence="15" type="primary">putP</name>
    <name evidence="15" type="ORF">HMPREF0388_1146</name>
</gene>
<accession>E6LZ59</accession>
<dbReference type="Pfam" id="PF00474">
    <property type="entry name" value="SSF"/>
    <property type="match status" value="1"/>
</dbReference>
<comment type="catalytic activity">
    <reaction evidence="12">
        <text>L-proline(in) + Na(+)(in) = L-proline(out) + Na(+)(out)</text>
        <dbReference type="Rhea" id="RHEA:28967"/>
        <dbReference type="ChEBI" id="CHEBI:29101"/>
        <dbReference type="ChEBI" id="CHEBI:60039"/>
    </reaction>
</comment>
<feature type="transmembrane region" description="Helical" evidence="14">
    <location>
        <begin position="518"/>
        <end position="540"/>
    </location>
</feature>
<feature type="transmembrane region" description="Helical" evidence="14">
    <location>
        <begin position="176"/>
        <end position="194"/>
    </location>
</feature>
<dbReference type="GO" id="GO:0015193">
    <property type="term" value="F:L-proline transmembrane transporter activity"/>
    <property type="evidence" value="ECO:0007669"/>
    <property type="project" value="TreeGrafter"/>
</dbReference>
<dbReference type="GO" id="GO:0015824">
    <property type="term" value="P:proline transport"/>
    <property type="evidence" value="ECO:0007669"/>
    <property type="project" value="UniProtKB-UniRule"/>
</dbReference>
<comment type="caution">
    <text evidence="15">The sequence shown here is derived from an EMBL/GenBank/DDBJ whole genome shotgun (WGS) entry which is preliminary data.</text>
</comment>
<keyword evidence="5 14" id="KW-0812">Transmembrane</keyword>
<dbReference type="PANTHER" id="PTHR48086:SF3">
    <property type="entry name" value="SODIUM_PROLINE SYMPORTER"/>
    <property type="match status" value="1"/>
</dbReference>
<evidence type="ECO:0000256" key="12">
    <source>
        <dbReference type="ARBA" id="ARBA00033708"/>
    </source>
</evidence>
<evidence type="ECO:0000256" key="7">
    <source>
        <dbReference type="ARBA" id="ARBA00022989"/>
    </source>
</evidence>
<keyword evidence="9 14" id="KW-0406">Ion transport</keyword>
<feature type="transmembrane region" description="Helical" evidence="14">
    <location>
        <begin position="435"/>
        <end position="453"/>
    </location>
</feature>
<dbReference type="PANTHER" id="PTHR48086">
    <property type="entry name" value="SODIUM/PROLINE SYMPORTER-RELATED"/>
    <property type="match status" value="1"/>
</dbReference>
<evidence type="ECO:0000256" key="5">
    <source>
        <dbReference type="ARBA" id="ARBA00022692"/>
    </source>
</evidence>
<organism evidence="15 16">
    <name type="scientific">Mobiluncus curtisii ATCC 51333</name>
    <dbReference type="NCBI Taxonomy" id="887326"/>
    <lineage>
        <taxon>Bacteria</taxon>
        <taxon>Bacillati</taxon>
        <taxon>Actinomycetota</taxon>
        <taxon>Actinomycetes</taxon>
        <taxon>Actinomycetales</taxon>
        <taxon>Actinomycetaceae</taxon>
        <taxon>Mobiluncus</taxon>
    </lineage>
</organism>
<keyword evidence="8 14" id="KW-0915">Sodium</keyword>
<dbReference type="PROSITE" id="PS00457">
    <property type="entry name" value="NA_SOLUT_SYMP_2"/>
    <property type="match status" value="1"/>
</dbReference>
<comment type="function">
    <text evidence="14">Catalyzes the sodium-dependent uptake of extracellular L-proline.</text>
</comment>
<comment type="subcellular location">
    <subcellularLocation>
        <location evidence="1 14">Cell membrane</location>
        <topology evidence="1 14">Multi-pass membrane protein</topology>
    </subcellularLocation>
</comment>
<evidence type="ECO:0000256" key="3">
    <source>
        <dbReference type="ARBA" id="ARBA00022448"/>
    </source>
</evidence>
<feature type="transmembrane region" description="Helical" evidence="14">
    <location>
        <begin position="120"/>
        <end position="144"/>
    </location>
</feature>
<name>E6LZ59_9ACTO</name>
<reference evidence="15 16" key="1">
    <citation type="submission" date="2010-12" db="EMBL/GenBank/DDBJ databases">
        <authorList>
            <person name="Muzny D."/>
            <person name="Qin X."/>
            <person name="Deng J."/>
            <person name="Jiang H."/>
            <person name="Liu Y."/>
            <person name="Qu J."/>
            <person name="Song X.-Z."/>
            <person name="Zhang L."/>
            <person name="Thornton R."/>
            <person name="Coyle M."/>
            <person name="Francisco L."/>
            <person name="Jackson L."/>
            <person name="Javaid M."/>
            <person name="Korchina V."/>
            <person name="Kovar C."/>
            <person name="Mata R."/>
            <person name="Mathew T."/>
            <person name="Ngo R."/>
            <person name="Nguyen L."/>
            <person name="Nguyen N."/>
            <person name="Okwuonu G."/>
            <person name="Ongeri F."/>
            <person name="Pham C."/>
            <person name="Simmons D."/>
            <person name="Wilczek-Boney K."/>
            <person name="Hale W."/>
            <person name="Jakkamsetti A."/>
            <person name="Pham P."/>
            <person name="Ruth R."/>
            <person name="San Lucas F."/>
            <person name="Warren J."/>
            <person name="Zhang J."/>
            <person name="Zhao Z."/>
            <person name="Zhou C."/>
            <person name="Zhu D."/>
            <person name="Lee S."/>
            <person name="Bess C."/>
            <person name="Blankenburg K."/>
            <person name="Forbes L."/>
            <person name="Fu Q."/>
            <person name="Gubbala S."/>
            <person name="Hirani K."/>
            <person name="Jayaseelan J.C."/>
            <person name="Lara F."/>
            <person name="Munidasa M."/>
            <person name="Palculict T."/>
            <person name="Patil S."/>
            <person name="Pu L.-L."/>
            <person name="Saada N."/>
            <person name="Tang L."/>
            <person name="Weissenberger G."/>
            <person name="Zhu Y."/>
            <person name="Hemphill L."/>
            <person name="Shang Y."/>
            <person name="Youmans B."/>
            <person name="Ayvaz T."/>
            <person name="Ross M."/>
            <person name="Santibanez J."/>
            <person name="Aqrawi P."/>
            <person name="Gross S."/>
            <person name="Joshi V."/>
            <person name="Fowler G."/>
            <person name="Nazareth L."/>
            <person name="Reid J."/>
            <person name="Worley K."/>
            <person name="Petrosino J."/>
            <person name="Highlander S."/>
            <person name="Gibbs R."/>
        </authorList>
    </citation>
    <scope>NUCLEOTIDE SEQUENCE [LARGE SCALE GENOMIC DNA]</scope>
    <source>
        <strain evidence="15 16">ATCC 51333</strain>
    </source>
</reference>
<keyword evidence="11 14" id="KW-0739">Sodium transport</keyword>
<evidence type="ECO:0000256" key="1">
    <source>
        <dbReference type="ARBA" id="ARBA00004651"/>
    </source>
</evidence>
<dbReference type="InterPro" id="IPR050277">
    <property type="entry name" value="Sodium:Solute_Symporter"/>
</dbReference>
<evidence type="ECO:0000256" key="9">
    <source>
        <dbReference type="ARBA" id="ARBA00023065"/>
    </source>
</evidence>
<evidence type="ECO:0000256" key="11">
    <source>
        <dbReference type="ARBA" id="ARBA00023201"/>
    </source>
</evidence>
<dbReference type="GO" id="GO:0031402">
    <property type="term" value="F:sodium ion binding"/>
    <property type="evidence" value="ECO:0007669"/>
    <property type="project" value="UniProtKB-UniRule"/>
</dbReference>
<evidence type="ECO:0000256" key="8">
    <source>
        <dbReference type="ARBA" id="ARBA00023053"/>
    </source>
</evidence>